<dbReference type="AlphaFoldDB" id="A0A2M7GXM3"/>
<gene>
    <name evidence="1" type="ORF">COW28_05655</name>
</gene>
<comment type="caution">
    <text evidence="1">The sequence shown here is derived from an EMBL/GenBank/DDBJ whole genome shotgun (WGS) entry which is preliminary data.</text>
</comment>
<evidence type="ECO:0000313" key="2">
    <source>
        <dbReference type="Proteomes" id="UP000230025"/>
    </source>
</evidence>
<evidence type="ECO:0000313" key="1">
    <source>
        <dbReference type="EMBL" id="PIW32604.1"/>
    </source>
</evidence>
<organism evidence="1 2">
    <name type="scientific">bacterium (Candidatus Ratteibacteria) CG15_BIG_FIL_POST_REV_8_21_14_020_41_12</name>
    <dbReference type="NCBI Taxonomy" id="2014291"/>
    <lineage>
        <taxon>Bacteria</taxon>
        <taxon>Candidatus Ratteibacteria</taxon>
    </lineage>
</organism>
<feature type="non-terminal residue" evidence="1">
    <location>
        <position position="1"/>
    </location>
</feature>
<feature type="non-terminal residue" evidence="1">
    <location>
        <position position="110"/>
    </location>
</feature>
<name>A0A2M7GXM3_9BACT</name>
<reference evidence="2" key="1">
    <citation type="submission" date="2017-09" db="EMBL/GenBank/DDBJ databases">
        <title>Depth-based differentiation of microbial function through sediment-hosted aquifers and enrichment of novel symbionts in the deep terrestrial subsurface.</title>
        <authorList>
            <person name="Probst A.J."/>
            <person name="Ladd B."/>
            <person name="Jarett J.K."/>
            <person name="Geller-Mcgrath D.E."/>
            <person name="Sieber C.M.K."/>
            <person name="Emerson J.B."/>
            <person name="Anantharaman K."/>
            <person name="Thomas B.C."/>
            <person name="Malmstrom R."/>
            <person name="Stieglmeier M."/>
            <person name="Klingl A."/>
            <person name="Woyke T."/>
            <person name="Ryan C.M."/>
            <person name="Banfield J.F."/>
        </authorList>
    </citation>
    <scope>NUCLEOTIDE SEQUENCE [LARGE SCALE GENOMIC DNA]</scope>
</reference>
<sequence>DEEATMLLYDRMKLQNEHRVTMGTIEKAMDSNDTIAEAEARARLYEIEENLNTNEFASVRSGTAWGRSGVIRQLMIKEDYSLARMIQRVKVDSGGRPIPSELREKFESLS</sequence>
<proteinExistence type="predicted"/>
<dbReference type="EMBL" id="PFFY01000260">
    <property type="protein sequence ID" value="PIW32604.1"/>
    <property type="molecule type" value="Genomic_DNA"/>
</dbReference>
<accession>A0A2M7GXM3</accession>
<protein>
    <submittedName>
        <fullName evidence="1">Uncharacterized protein</fullName>
    </submittedName>
</protein>
<dbReference type="Proteomes" id="UP000230025">
    <property type="component" value="Unassembled WGS sequence"/>
</dbReference>